<proteinExistence type="predicted"/>
<evidence type="ECO:0000313" key="5">
    <source>
        <dbReference type="EMBL" id="MYM66849.1"/>
    </source>
</evidence>
<comment type="caution">
    <text evidence="5">The sequence shown here is derived from an EMBL/GenBank/DDBJ whole genome shotgun (WGS) entry which is preliminary data.</text>
</comment>
<dbReference type="GO" id="GO:0016779">
    <property type="term" value="F:nucleotidyltransferase activity"/>
    <property type="evidence" value="ECO:0007669"/>
    <property type="project" value="UniProtKB-KW"/>
</dbReference>
<dbReference type="NCBIfam" id="TIGR03135">
    <property type="entry name" value="malonate_mdcG"/>
    <property type="match status" value="1"/>
</dbReference>
<accession>A0A7X4KB33</accession>
<keyword evidence="6" id="KW-1185">Reference proteome</keyword>
<dbReference type="Pfam" id="PF20866">
    <property type="entry name" value="MdcG_N"/>
    <property type="match status" value="1"/>
</dbReference>
<reference evidence="5 6" key="1">
    <citation type="submission" date="2019-12" db="EMBL/GenBank/DDBJ databases">
        <title>Novel species isolated from a subtropical stream in China.</title>
        <authorList>
            <person name="Lu H."/>
        </authorList>
    </citation>
    <scope>NUCLEOTIDE SEQUENCE [LARGE SCALE GENOMIC DNA]</scope>
    <source>
        <strain evidence="5 6">FT55W</strain>
    </source>
</reference>
<evidence type="ECO:0000256" key="2">
    <source>
        <dbReference type="ARBA" id="ARBA00022695"/>
    </source>
</evidence>
<organism evidence="5 6">
    <name type="scientific">Duganella rivi</name>
    <dbReference type="NCBI Taxonomy" id="2666083"/>
    <lineage>
        <taxon>Bacteria</taxon>
        <taxon>Pseudomonadati</taxon>
        <taxon>Pseudomonadota</taxon>
        <taxon>Betaproteobacteria</taxon>
        <taxon>Burkholderiales</taxon>
        <taxon>Oxalobacteraceae</taxon>
        <taxon>Telluria group</taxon>
        <taxon>Duganella</taxon>
    </lineage>
</organism>
<gene>
    <name evidence="5" type="primary">mdcG</name>
    <name evidence="5" type="ORF">GTP45_08410</name>
</gene>
<keyword evidence="1" id="KW-0808">Transferase</keyword>
<keyword evidence="2" id="KW-0548">Nucleotidyltransferase</keyword>
<evidence type="ECO:0000259" key="4">
    <source>
        <dbReference type="Pfam" id="PF20866"/>
    </source>
</evidence>
<dbReference type="Proteomes" id="UP000450012">
    <property type="component" value="Unassembled WGS sequence"/>
</dbReference>
<evidence type="ECO:0000259" key="3">
    <source>
        <dbReference type="Pfam" id="PF10620"/>
    </source>
</evidence>
<feature type="domain" description="Phosphoribosyl-dephospho-CoA transferase MdcG N-terminal" evidence="4">
    <location>
        <begin position="12"/>
        <end position="91"/>
    </location>
</feature>
<protein>
    <submittedName>
        <fullName evidence="5">Malonate decarboxylase holo-[acyl-carrier-protein] synthase</fullName>
    </submittedName>
</protein>
<dbReference type="InterPro" id="IPR048903">
    <property type="entry name" value="MdcG_N"/>
</dbReference>
<sequence>MRCSLAAMSNVERHSLAWLNDAGWQAVLASTRQHEVALSQWQRHDWPVVVRRAEPDAAADEICLGLPLPPERDGAKLRLALRVRSEHVARTSDALELKSAQPFSGPWQERLTSLCNEAAALNLRVFGSLAMQALTGLQYVSPTSDIDVLFHPANRQTLEEGVALLSRHITLLPLDGEIVFPGGAAVSWKEWEMAIKTPAKVMVKELHTVRLADTASMLATLEAQ</sequence>
<dbReference type="EMBL" id="WWCK01000002">
    <property type="protein sequence ID" value="MYM66849.1"/>
    <property type="molecule type" value="Genomic_DNA"/>
</dbReference>
<dbReference type="AlphaFoldDB" id="A0A7X4KB33"/>
<dbReference type="InterPro" id="IPR049180">
    <property type="entry name" value="MdcG_C"/>
</dbReference>
<evidence type="ECO:0000256" key="1">
    <source>
        <dbReference type="ARBA" id="ARBA00022679"/>
    </source>
</evidence>
<dbReference type="Pfam" id="PF10620">
    <property type="entry name" value="MdcG"/>
    <property type="match status" value="1"/>
</dbReference>
<name>A0A7X4KB33_9BURK</name>
<dbReference type="InterPro" id="IPR017557">
    <property type="entry name" value="Holo-ACP_synthase"/>
</dbReference>
<evidence type="ECO:0000313" key="6">
    <source>
        <dbReference type="Proteomes" id="UP000450012"/>
    </source>
</evidence>
<feature type="domain" description="Phosphoribosyl-dephospho-CoA transferase MdcG C-terminal" evidence="3">
    <location>
        <begin position="103"/>
        <end position="213"/>
    </location>
</feature>